<dbReference type="Gene3D" id="1.10.287.950">
    <property type="entry name" value="Methyl-accepting chemotaxis protein"/>
    <property type="match status" value="1"/>
</dbReference>
<feature type="transmembrane region" description="Helical" evidence="7">
    <location>
        <begin position="21"/>
        <end position="42"/>
    </location>
</feature>
<proteinExistence type="inferred from homology"/>
<dbReference type="PROSITE" id="PS50111">
    <property type="entry name" value="CHEMOTAXIS_TRANSDUC_2"/>
    <property type="match status" value="1"/>
</dbReference>
<dbReference type="PANTHER" id="PTHR32089:SF112">
    <property type="entry name" value="LYSOZYME-LIKE PROTEIN-RELATED"/>
    <property type="match status" value="1"/>
</dbReference>
<accession>A0A919XZ56</accession>
<protein>
    <recommendedName>
        <fullName evidence="12">Methyl-accepting chemotaxis protein</fullName>
    </recommendedName>
</protein>
<evidence type="ECO:0008006" key="12">
    <source>
        <dbReference type="Google" id="ProtNLM"/>
    </source>
</evidence>
<dbReference type="GO" id="GO:0007165">
    <property type="term" value="P:signal transduction"/>
    <property type="evidence" value="ECO:0007669"/>
    <property type="project" value="UniProtKB-KW"/>
</dbReference>
<keyword evidence="11" id="KW-1185">Reference proteome</keyword>
<evidence type="ECO:0000256" key="3">
    <source>
        <dbReference type="ARBA" id="ARBA00023136"/>
    </source>
</evidence>
<evidence type="ECO:0000256" key="5">
    <source>
        <dbReference type="ARBA" id="ARBA00029447"/>
    </source>
</evidence>
<name>A0A919XZ56_9BACL</name>
<evidence type="ECO:0000313" key="11">
    <source>
        <dbReference type="Proteomes" id="UP000681162"/>
    </source>
</evidence>
<keyword evidence="7" id="KW-1133">Transmembrane helix</keyword>
<sequence>MGQQASLTSKKSVFGWLNSRISLKMMSSMIGLIILICAVFSVTEYQISNRLTSKLEGQFDLRLASSIQSIGTYLDSIPEHVEDIDGLTSESYIKIKTELQRILETDALENVYILSNNTGKEQIVVLTGVDDDYGTDYAFTDEMKSAMENQTRTYSTIYKDEYGTHKSVFLPLKDRNGQAFGIAGIDIDASIVPETRTFIFWTTAFIVLGVVVVGAALAYMISRSITRPIALLVRATEKVADGDLTEELVLKRTDEIGQLANTFDLMRRNLEALIRKVSASSKIFTTTSGKLYQSADEMGASSQQVASSMNSMNEGVSEVVVSITESTSSIVEVNVDLAKVTDEVKSMQEMAYEVSSHSQDGQDLVEKTLNQMNVIQQEMQHSQDAAVQLDLRSKEIGEIITLITNIAGQTNLLALNASIEAAHVGEYGKGFAVVAGEVKKLAEQSSDAANSITELISSTQQDSQSVLSSIAQGYQAVEQGQTWIHEMYENFKVIFNGVSSFSAQIDHLKNALDKADKSFEMITESMQKISGITEEQSAGYEEVGAAVQEQSATIQEITGAIRNLSQMAADLQQSVQSFKVS</sequence>
<dbReference type="Pfam" id="PF00015">
    <property type="entry name" value="MCPsignal"/>
    <property type="match status" value="1"/>
</dbReference>
<dbReference type="Gene3D" id="6.10.340.10">
    <property type="match status" value="1"/>
</dbReference>
<evidence type="ECO:0000259" key="9">
    <source>
        <dbReference type="PROSITE" id="PS50885"/>
    </source>
</evidence>
<organism evidence="10 11">
    <name type="scientific">Paenibacillus antibioticophila</name>
    <dbReference type="NCBI Taxonomy" id="1274374"/>
    <lineage>
        <taxon>Bacteria</taxon>
        <taxon>Bacillati</taxon>
        <taxon>Bacillota</taxon>
        <taxon>Bacilli</taxon>
        <taxon>Bacillales</taxon>
        <taxon>Paenibacillaceae</taxon>
        <taxon>Paenibacillus</taxon>
    </lineage>
</organism>
<keyword evidence="3 7" id="KW-0472">Membrane</keyword>
<gene>
    <name evidence="10" type="ORF">J41TS12_38810</name>
</gene>
<evidence type="ECO:0000256" key="6">
    <source>
        <dbReference type="PROSITE-ProRule" id="PRU00284"/>
    </source>
</evidence>
<evidence type="ECO:0000256" key="4">
    <source>
        <dbReference type="ARBA" id="ARBA00023224"/>
    </source>
</evidence>
<dbReference type="PROSITE" id="PS50885">
    <property type="entry name" value="HAMP"/>
    <property type="match status" value="1"/>
</dbReference>
<dbReference type="PANTHER" id="PTHR32089">
    <property type="entry name" value="METHYL-ACCEPTING CHEMOTAXIS PROTEIN MCPB"/>
    <property type="match status" value="1"/>
</dbReference>
<dbReference type="InterPro" id="IPR004089">
    <property type="entry name" value="MCPsignal_dom"/>
</dbReference>
<evidence type="ECO:0000256" key="7">
    <source>
        <dbReference type="SAM" id="Phobius"/>
    </source>
</evidence>
<dbReference type="Proteomes" id="UP000681162">
    <property type="component" value="Unassembled WGS sequence"/>
</dbReference>
<reference evidence="10 11" key="1">
    <citation type="submission" date="2021-03" db="EMBL/GenBank/DDBJ databases">
        <title>Antimicrobial resistance genes in bacteria isolated from Japanese honey, and their potential for conferring macrolide and lincosamide resistance in the American foulbrood pathogen Paenibacillus larvae.</title>
        <authorList>
            <person name="Okamoto M."/>
            <person name="Kumagai M."/>
            <person name="Kanamori H."/>
            <person name="Takamatsu D."/>
        </authorList>
    </citation>
    <scope>NUCLEOTIDE SEQUENCE [LARGE SCALE GENOMIC DNA]</scope>
    <source>
        <strain evidence="10 11">J41TS12</strain>
    </source>
</reference>
<dbReference type="GO" id="GO:0005886">
    <property type="term" value="C:plasma membrane"/>
    <property type="evidence" value="ECO:0007669"/>
    <property type="project" value="UniProtKB-SubCell"/>
</dbReference>
<dbReference type="CDD" id="cd18773">
    <property type="entry name" value="PDC1_HK_sensor"/>
    <property type="match status" value="1"/>
</dbReference>
<comment type="similarity">
    <text evidence="5">Belongs to the methyl-accepting chemotaxis (MCP) protein family.</text>
</comment>
<dbReference type="SMART" id="SM00304">
    <property type="entry name" value="HAMP"/>
    <property type="match status" value="1"/>
</dbReference>
<keyword evidence="4 6" id="KW-0807">Transducer</keyword>
<comment type="caution">
    <text evidence="10">The sequence shown here is derived from an EMBL/GenBank/DDBJ whole genome shotgun (WGS) entry which is preliminary data.</text>
</comment>
<dbReference type="EMBL" id="BORR01000017">
    <property type="protein sequence ID" value="GIO39020.1"/>
    <property type="molecule type" value="Genomic_DNA"/>
</dbReference>
<evidence type="ECO:0000256" key="2">
    <source>
        <dbReference type="ARBA" id="ARBA00022475"/>
    </source>
</evidence>
<evidence type="ECO:0000256" key="1">
    <source>
        <dbReference type="ARBA" id="ARBA00004236"/>
    </source>
</evidence>
<feature type="transmembrane region" description="Helical" evidence="7">
    <location>
        <begin position="198"/>
        <end position="221"/>
    </location>
</feature>
<evidence type="ECO:0000313" key="10">
    <source>
        <dbReference type="EMBL" id="GIO39020.1"/>
    </source>
</evidence>
<feature type="domain" description="Methyl-accepting transducer" evidence="8">
    <location>
        <begin position="294"/>
        <end position="551"/>
    </location>
</feature>
<dbReference type="AlphaFoldDB" id="A0A919XZ56"/>
<dbReference type="SMART" id="SM00283">
    <property type="entry name" value="MA"/>
    <property type="match status" value="1"/>
</dbReference>
<feature type="domain" description="HAMP" evidence="9">
    <location>
        <begin position="223"/>
        <end position="275"/>
    </location>
</feature>
<comment type="subcellular location">
    <subcellularLocation>
        <location evidence="1">Cell membrane</location>
    </subcellularLocation>
</comment>
<dbReference type="CDD" id="cd11386">
    <property type="entry name" value="MCP_signal"/>
    <property type="match status" value="1"/>
</dbReference>
<dbReference type="Pfam" id="PF00672">
    <property type="entry name" value="HAMP"/>
    <property type="match status" value="1"/>
</dbReference>
<dbReference type="RefSeq" id="WP_212941900.1">
    <property type="nucleotide sequence ID" value="NZ_BORR01000017.1"/>
</dbReference>
<keyword evidence="2" id="KW-1003">Cell membrane</keyword>
<dbReference type="InterPro" id="IPR003660">
    <property type="entry name" value="HAMP_dom"/>
</dbReference>
<evidence type="ECO:0000259" key="8">
    <source>
        <dbReference type="PROSITE" id="PS50111"/>
    </source>
</evidence>
<keyword evidence="7" id="KW-0812">Transmembrane</keyword>
<dbReference type="SUPFAM" id="SSF58104">
    <property type="entry name" value="Methyl-accepting chemotaxis protein (MCP) signaling domain"/>
    <property type="match status" value="1"/>
</dbReference>
<dbReference type="CDD" id="cd06225">
    <property type="entry name" value="HAMP"/>
    <property type="match status" value="1"/>
</dbReference>